<dbReference type="InterPro" id="IPR051998">
    <property type="entry name" value="Meteorin-like"/>
</dbReference>
<evidence type="ECO:0000256" key="5">
    <source>
        <dbReference type="ARBA" id="ARBA00023157"/>
    </source>
</evidence>
<name>A0ABV0QPM7_9TELE</name>
<evidence type="ECO:0000256" key="1">
    <source>
        <dbReference type="ARBA" id="ARBA00004613"/>
    </source>
</evidence>
<proteinExistence type="inferred from homology"/>
<comment type="subcellular location">
    <subcellularLocation>
        <location evidence="1">Secreted</location>
    </subcellularLocation>
</comment>
<organism evidence="6 7">
    <name type="scientific">Xenoophorus captivus</name>
    <dbReference type="NCBI Taxonomy" id="1517983"/>
    <lineage>
        <taxon>Eukaryota</taxon>
        <taxon>Metazoa</taxon>
        <taxon>Chordata</taxon>
        <taxon>Craniata</taxon>
        <taxon>Vertebrata</taxon>
        <taxon>Euteleostomi</taxon>
        <taxon>Actinopterygii</taxon>
        <taxon>Neopterygii</taxon>
        <taxon>Teleostei</taxon>
        <taxon>Neoteleostei</taxon>
        <taxon>Acanthomorphata</taxon>
        <taxon>Ovalentaria</taxon>
        <taxon>Atherinomorphae</taxon>
        <taxon>Cyprinodontiformes</taxon>
        <taxon>Goodeidae</taxon>
        <taxon>Xenoophorus</taxon>
    </lineage>
</organism>
<evidence type="ECO:0000256" key="2">
    <source>
        <dbReference type="ARBA" id="ARBA00005669"/>
    </source>
</evidence>
<accession>A0ABV0QPM7</accession>
<evidence type="ECO:0000313" key="6">
    <source>
        <dbReference type="EMBL" id="MEQ2197498.1"/>
    </source>
</evidence>
<comment type="caution">
    <text evidence="6">The sequence shown here is derived from an EMBL/GenBank/DDBJ whole genome shotgun (WGS) entry which is preliminary data.</text>
</comment>
<dbReference type="PANTHER" id="PTHR28593:SF4">
    <property type="entry name" value="METEORIN-LIKE PROTEIN"/>
    <property type="match status" value="1"/>
</dbReference>
<sequence length="164" mass="18198">VRLRCTEGSVRWVYPGQALRVALEPNLSSIRYNTVCIQEFPSLSGASVFIERAGELELLVTEDGGRTGRQVFCFQAGEPHTPVIYLQAGPQSPETWSRRIVGFRYKLLRNRSANSGLERAAFLQVNHGAPVCDLGSVMNGDRMQVREALGRIDNLLSITVRHNG</sequence>
<evidence type="ECO:0000256" key="4">
    <source>
        <dbReference type="ARBA" id="ARBA00022729"/>
    </source>
</evidence>
<keyword evidence="5" id="KW-1015">Disulfide bond</keyword>
<comment type="similarity">
    <text evidence="2">Belongs to the meteorin family.</text>
</comment>
<evidence type="ECO:0008006" key="8">
    <source>
        <dbReference type="Google" id="ProtNLM"/>
    </source>
</evidence>
<dbReference type="PANTHER" id="PTHR28593">
    <property type="entry name" value="METEORIN-LIKE PROTEIN"/>
    <property type="match status" value="1"/>
</dbReference>
<evidence type="ECO:0000256" key="3">
    <source>
        <dbReference type="ARBA" id="ARBA00022525"/>
    </source>
</evidence>
<dbReference type="Proteomes" id="UP001434883">
    <property type="component" value="Unassembled WGS sequence"/>
</dbReference>
<feature type="non-terminal residue" evidence="6">
    <location>
        <position position="1"/>
    </location>
</feature>
<reference evidence="6 7" key="1">
    <citation type="submission" date="2021-06" db="EMBL/GenBank/DDBJ databases">
        <authorList>
            <person name="Palmer J.M."/>
        </authorList>
    </citation>
    <scope>NUCLEOTIDE SEQUENCE [LARGE SCALE GENOMIC DNA]</scope>
    <source>
        <strain evidence="6 7">XC_2019</strain>
        <tissue evidence="6">Muscle</tissue>
    </source>
</reference>
<keyword evidence="4" id="KW-0732">Signal</keyword>
<keyword evidence="7" id="KW-1185">Reference proteome</keyword>
<evidence type="ECO:0000313" key="7">
    <source>
        <dbReference type="Proteomes" id="UP001434883"/>
    </source>
</evidence>
<dbReference type="EMBL" id="JAHRIN010017735">
    <property type="protein sequence ID" value="MEQ2197498.1"/>
    <property type="molecule type" value="Genomic_DNA"/>
</dbReference>
<gene>
    <name evidence="6" type="ORF">XENOCAPTIV_030322</name>
</gene>
<protein>
    <recommendedName>
        <fullName evidence="8">Meteorin-like protein</fullName>
    </recommendedName>
</protein>
<keyword evidence="3" id="KW-0964">Secreted</keyword>